<keyword evidence="2" id="KW-1185">Reference proteome</keyword>
<dbReference type="SUPFAM" id="SSF54236">
    <property type="entry name" value="Ubiquitin-like"/>
    <property type="match status" value="2"/>
</dbReference>
<dbReference type="InterPro" id="IPR050158">
    <property type="entry name" value="Ubiquitin_ubiquitin-like"/>
</dbReference>
<dbReference type="InterPro" id="IPR019956">
    <property type="entry name" value="Ubiquitin_dom"/>
</dbReference>
<organism evidence="1 2">
    <name type="scientific">Durusdinium trenchii</name>
    <dbReference type="NCBI Taxonomy" id="1381693"/>
    <lineage>
        <taxon>Eukaryota</taxon>
        <taxon>Sar</taxon>
        <taxon>Alveolata</taxon>
        <taxon>Dinophyceae</taxon>
        <taxon>Suessiales</taxon>
        <taxon>Symbiodiniaceae</taxon>
        <taxon>Durusdinium</taxon>
    </lineage>
</organism>
<accession>A0ABP0ICL4</accession>
<dbReference type="Gene3D" id="2.60.120.620">
    <property type="entry name" value="q2cbj1_9rhob like domain"/>
    <property type="match status" value="1"/>
</dbReference>
<dbReference type="Pfam" id="PF00240">
    <property type="entry name" value="ubiquitin"/>
    <property type="match status" value="2"/>
</dbReference>
<proteinExistence type="predicted"/>
<dbReference type="EMBL" id="CAXAMN010002325">
    <property type="protein sequence ID" value="CAK8999138.1"/>
    <property type="molecule type" value="Genomic_DNA"/>
</dbReference>
<protein>
    <submittedName>
        <fullName evidence="1">Uncharacterized protein</fullName>
    </submittedName>
</protein>
<gene>
    <name evidence="1" type="ORF">CCMP2556_LOCUS5538</name>
</gene>
<evidence type="ECO:0000313" key="1">
    <source>
        <dbReference type="EMBL" id="CAK8999138.1"/>
    </source>
</evidence>
<dbReference type="SMART" id="SM00213">
    <property type="entry name" value="UBQ"/>
    <property type="match status" value="2"/>
</dbReference>
<dbReference type="Gene3D" id="3.30.40.10">
    <property type="entry name" value="Zinc/RING finger domain, C3HC4 (zinc finger)"/>
    <property type="match status" value="1"/>
</dbReference>
<dbReference type="InterPro" id="IPR029071">
    <property type="entry name" value="Ubiquitin-like_domsf"/>
</dbReference>
<evidence type="ECO:0000313" key="2">
    <source>
        <dbReference type="Proteomes" id="UP001642484"/>
    </source>
</evidence>
<dbReference type="PANTHER" id="PTHR10666">
    <property type="entry name" value="UBIQUITIN"/>
    <property type="match status" value="1"/>
</dbReference>
<dbReference type="Pfam" id="PF13920">
    <property type="entry name" value="zf-C3HC4_3"/>
    <property type="match status" value="1"/>
</dbReference>
<comment type="caution">
    <text evidence="1">The sequence shown here is derived from an EMBL/GenBank/DDBJ whole genome shotgun (WGS) entry which is preliminary data.</text>
</comment>
<sequence length="452" mass="50287">MQIFVRIGKTIVLDVEPAYTIQRTKELVHHKEGVPVEQQILIFQGKSLVNGRTLADYSIGKESTLHLSLRPSARGTVIRIFVKTQWEDIMRFEAKLDDTVYDLKLRIQATYGPPPDQQCLIFAGDTLDNGRRLSEYRIDNATLWLVLRTGRIRSFASHARSDPLIKYLMLSDEDRTAAEVPLEALKEKAQSKNVSGFNTYRFRVGEEIVGREDRMLLSSFLDYMWDQTASVQFLHRVDLRLHLSEQQVIRLLGADGHPNAEATVKKLRAAFVVIPNTKGGKAKFVLRVTRGPVNACVSFDCDGCAAGTVQVALNDPCKYEGGRLCFFVNHQLHVLERPAGSVCQHPCGVLYGVTALTKGVQKSLMVVDVAGSVHGGMVHVTGAHVQGFLDHREAVKAKRRKVEMCCNCLAKPSEIALFPCGHLCLCDDCSGEGINQCLRCSTPVKSKQKIIL</sequence>
<dbReference type="PRINTS" id="PR00348">
    <property type="entry name" value="UBIQUITIN"/>
</dbReference>
<dbReference type="Gene3D" id="3.10.20.90">
    <property type="entry name" value="Phosphatidylinositol 3-kinase Catalytic Subunit, Chain A, domain 1"/>
    <property type="match status" value="2"/>
</dbReference>
<reference evidence="1 2" key="1">
    <citation type="submission" date="2024-02" db="EMBL/GenBank/DDBJ databases">
        <authorList>
            <person name="Chen Y."/>
            <person name="Shah S."/>
            <person name="Dougan E. K."/>
            <person name="Thang M."/>
            <person name="Chan C."/>
        </authorList>
    </citation>
    <scope>NUCLEOTIDE SEQUENCE [LARGE SCALE GENOMIC DNA]</scope>
</reference>
<dbReference type="InterPro" id="IPR013083">
    <property type="entry name" value="Znf_RING/FYVE/PHD"/>
</dbReference>
<dbReference type="PROSITE" id="PS50053">
    <property type="entry name" value="UBIQUITIN_2"/>
    <property type="match status" value="2"/>
</dbReference>
<name>A0ABP0ICL4_9DINO</name>
<dbReference type="InterPro" id="IPR000626">
    <property type="entry name" value="Ubiquitin-like_dom"/>
</dbReference>
<dbReference type="Proteomes" id="UP001642484">
    <property type="component" value="Unassembled WGS sequence"/>
</dbReference>